<dbReference type="Pfam" id="PF10326">
    <property type="entry name" value="7TM_GPCR_Str"/>
    <property type="match status" value="1"/>
</dbReference>
<dbReference type="AlphaFoldDB" id="A0A1I7U2I3"/>
<dbReference type="PANTHER" id="PTHR22943:SF245">
    <property type="entry name" value="SEVEN TM RECEPTOR"/>
    <property type="match status" value="1"/>
</dbReference>
<name>A0A1I7U2I3_9PELO</name>
<evidence type="ECO:0000256" key="1">
    <source>
        <dbReference type="SAM" id="Phobius"/>
    </source>
</evidence>
<feature type="transmembrane region" description="Helical" evidence="1">
    <location>
        <begin position="6"/>
        <end position="29"/>
    </location>
</feature>
<dbReference type="InterPro" id="IPR019428">
    <property type="entry name" value="7TM_GPCR_serpentine_rcpt_Str"/>
</dbReference>
<keyword evidence="1" id="KW-1133">Transmembrane helix</keyword>
<evidence type="ECO:0000313" key="3">
    <source>
        <dbReference type="WBParaSite" id="Csp11.Scaffold629.g14192.t2"/>
    </source>
</evidence>
<accession>A0A1I7U2I3</accession>
<dbReference type="PANTHER" id="PTHR22943">
    <property type="entry name" value="7-TRANSMEMBRANE DOMAIN RECEPTOR C.ELEGANS"/>
    <property type="match status" value="1"/>
</dbReference>
<keyword evidence="1" id="KW-0472">Membrane</keyword>
<organism evidence="2 3">
    <name type="scientific">Caenorhabditis tropicalis</name>
    <dbReference type="NCBI Taxonomy" id="1561998"/>
    <lineage>
        <taxon>Eukaryota</taxon>
        <taxon>Metazoa</taxon>
        <taxon>Ecdysozoa</taxon>
        <taxon>Nematoda</taxon>
        <taxon>Chromadorea</taxon>
        <taxon>Rhabditida</taxon>
        <taxon>Rhabditina</taxon>
        <taxon>Rhabditomorpha</taxon>
        <taxon>Rhabditoidea</taxon>
        <taxon>Rhabditidae</taxon>
        <taxon>Peloderinae</taxon>
        <taxon>Caenorhabditis</taxon>
    </lineage>
</organism>
<proteinExistence type="predicted"/>
<reference evidence="3" key="1">
    <citation type="submission" date="2016-11" db="UniProtKB">
        <authorList>
            <consortium name="WormBaseParasite"/>
        </authorList>
    </citation>
    <scope>IDENTIFICATION</scope>
</reference>
<keyword evidence="2" id="KW-1185">Reference proteome</keyword>
<dbReference type="GO" id="GO:0038022">
    <property type="term" value="F:G protein-coupled olfactory receptor activity"/>
    <property type="evidence" value="ECO:0007669"/>
    <property type="project" value="TreeGrafter"/>
</dbReference>
<dbReference type="WBParaSite" id="Csp11.Scaffold629.g14192.t2">
    <property type="protein sequence ID" value="Csp11.Scaffold629.g14192.t2"/>
    <property type="gene ID" value="Csp11.Scaffold629.g14192"/>
</dbReference>
<sequence length="117" mass="13341">MNFVHTIYPRITSSIAILNNVLLIILILFKSHPRVGKYKILMIYISVFEILYAVLDALGAPAIFTKGAMFVVATYNDRSLVPPVFSEMFCDCFCVFFGISMAVFAIHFIYRYLVVIE</sequence>
<dbReference type="Proteomes" id="UP000095282">
    <property type="component" value="Unplaced"/>
</dbReference>
<evidence type="ECO:0000313" key="2">
    <source>
        <dbReference type="Proteomes" id="UP000095282"/>
    </source>
</evidence>
<feature type="transmembrane region" description="Helical" evidence="1">
    <location>
        <begin position="84"/>
        <end position="110"/>
    </location>
</feature>
<dbReference type="GO" id="GO:0042048">
    <property type="term" value="P:olfactory behavior"/>
    <property type="evidence" value="ECO:0007669"/>
    <property type="project" value="TreeGrafter"/>
</dbReference>
<feature type="transmembrane region" description="Helical" evidence="1">
    <location>
        <begin position="41"/>
        <end position="64"/>
    </location>
</feature>
<protein>
    <submittedName>
        <fullName evidence="3">G protein-coupled receptor</fullName>
    </submittedName>
</protein>
<keyword evidence="1" id="KW-0812">Transmembrane</keyword>
<dbReference type="GO" id="GO:0005886">
    <property type="term" value="C:plasma membrane"/>
    <property type="evidence" value="ECO:0007669"/>
    <property type="project" value="TreeGrafter"/>
</dbReference>